<dbReference type="HOGENOM" id="CLU_179604_0_0_1"/>
<dbReference type="AlphaFoldDB" id="A0A0E0NPX4"/>
<keyword evidence="2" id="KW-1185">Reference proteome</keyword>
<organism evidence="1 2">
    <name type="scientific">Oryza rufipogon</name>
    <name type="common">Brownbeard rice</name>
    <name type="synonym">Asian wild rice</name>
    <dbReference type="NCBI Taxonomy" id="4529"/>
    <lineage>
        <taxon>Eukaryota</taxon>
        <taxon>Viridiplantae</taxon>
        <taxon>Streptophyta</taxon>
        <taxon>Embryophyta</taxon>
        <taxon>Tracheophyta</taxon>
        <taxon>Spermatophyta</taxon>
        <taxon>Magnoliopsida</taxon>
        <taxon>Liliopsida</taxon>
        <taxon>Poales</taxon>
        <taxon>Poaceae</taxon>
        <taxon>BOP clade</taxon>
        <taxon>Oryzoideae</taxon>
        <taxon>Oryzeae</taxon>
        <taxon>Oryzinae</taxon>
        <taxon>Oryza</taxon>
    </lineage>
</organism>
<dbReference type="Proteomes" id="UP000008022">
    <property type="component" value="Unassembled WGS sequence"/>
</dbReference>
<reference evidence="1" key="2">
    <citation type="submission" date="2015-06" db="UniProtKB">
        <authorList>
            <consortium name="EnsemblPlants"/>
        </authorList>
    </citation>
    <scope>IDENTIFICATION</scope>
</reference>
<dbReference type="EnsemblPlants" id="ORUFI03G04050.1">
    <property type="protein sequence ID" value="ORUFI03G04050.1"/>
    <property type="gene ID" value="ORUFI03G04050"/>
</dbReference>
<protein>
    <submittedName>
        <fullName evidence="1">Uncharacterized protein</fullName>
    </submittedName>
</protein>
<sequence>MDPCAVRFSHTNSILPLHGRTPKCRVCIVLIWACYGRATLYWLIAALLPALDGVAVSHLCRDENKVAHGFAKLGHKARRRRVWHVVPPNEVLVFLQRDADRG</sequence>
<evidence type="ECO:0000313" key="1">
    <source>
        <dbReference type="EnsemblPlants" id="ORUFI03G04050.1"/>
    </source>
</evidence>
<reference evidence="2" key="1">
    <citation type="submission" date="2013-06" db="EMBL/GenBank/DDBJ databases">
        <authorList>
            <person name="Zhao Q."/>
        </authorList>
    </citation>
    <scope>NUCLEOTIDE SEQUENCE</scope>
    <source>
        <strain evidence="2">cv. W1943</strain>
    </source>
</reference>
<accession>A0A0E0NPX4</accession>
<dbReference type="Gramene" id="ORUFI03G04050.1">
    <property type="protein sequence ID" value="ORUFI03G04050.1"/>
    <property type="gene ID" value="ORUFI03G04050"/>
</dbReference>
<evidence type="ECO:0000313" key="2">
    <source>
        <dbReference type="Proteomes" id="UP000008022"/>
    </source>
</evidence>
<proteinExistence type="predicted"/>
<name>A0A0E0NPX4_ORYRU</name>